<dbReference type="GeneID" id="72001699"/>
<feature type="signal peptide" evidence="1">
    <location>
        <begin position="1"/>
        <end position="17"/>
    </location>
</feature>
<accession>A0ABQ8K5R8</accession>
<comment type="caution">
    <text evidence="2">The sequence shown here is derived from an EMBL/GenBank/DDBJ whole genome shotgun (WGS) entry which is preliminary data.</text>
</comment>
<reference evidence="2 3" key="1">
    <citation type="journal article" date="2021" name="Environ. Microbiol.">
        <title>Gene family expansions and transcriptome signatures uncover fungal adaptations to wood decay.</title>
        <authorList>
            <person name="Hage H."/>
            <person name="Miyauchi S."/>
            <person name="Viragh M."/>
            <person name="Drula E."/>
            <person name="Min B."/>
            <person name="Chaduli D."/>
            <person name="Navarro D."/>
            <person name="Favel A."/>
            <person name="Norest M."/>
            <person name="Lesage-Meessen L."/>
            <person name="Balint B."/>
            <person name="Merenyi Z."/>
            <person name="de Eugenio L."/>
            <person name="Morin E."/>
            <person name="Martinez A.T."/>
            <person name="Baldrian P."/>
            <person name="Stursova M."/>
            <person name="Martinez M.J."/>
            <person name="Novotny C."/>
            <person name="Magnuson J.K."/>
            <person name="Spatafora J.W."/>
            <person name="Maurice S."/>
            <person name="Pangilinan J."/>
            <person name="Andreopoulos W."/>
            <person name="LaButti K."/>
            <person name="Hundley H."/>
            <person name="Na H."/>
            <person name="Kuo A."/>
            <person name="Barry K."/>
            <person name="Lipzen A."/>
            <person name="Henrissat B."/>
            <person name="Riley R."/>
            <person name="Ahrendt S."/>
            <person name="Nagy L.G."/>
            <person name="Grigoriev I.V."/>
            <person name="Martin F."/>
            <person name="Rosso M.N."/>
        </authorList>
    </citation>
    <scope>NUCLEOTIDE SEQUENCE [LARGE SCALE GENOMIC DNA]</scope>
    <source>
        <strain evidence="2 3">CIRM-BRFM 1785</strain>
    </source>
</reference>
<keyword evidence="3" id="KW-1185">Reference proteome</keyword>
<sequence>VFAFAVLALALASASLAMPAVTKRQNSCTAYGAGVTDNLTYNFTLSVVDPNAAEGSAGVPVEMAVGPLTTSREASTWWLQTSSASDVSDFPTFGMQGGALVPYPGSADSDLEAKDMPVNAGSVIEFTVVNTVPGETPFCTSSDVGDNASLVVNGGNTTDFALCESSKSSYVLVFQPSDNNGGQYEFDTCVSKRVELVKA</sequence>
<evidence type="ECO:0000313" key="3">
    <source>
        <dbReference type="Proteomes" id="UP000814176"/>
    </source>
</evidence>
<keyword evidence="1" id="KW-0732">Signal</keyword>
<evidence type="ECO:0000313" key="2">
    <source>
        <dbReference type="EMBL" id="KAH9832334.1"/>
    </source>
</evidence>
<feature type="chain" id="PRO_5045868249" evidence="1">
    <location>
        <begin position="18"/>
        <end position="199"/>
    </location>
</feature>
<protein>
    <submittedName>
        <fullName evidence="2">Uncharacterized protein</fullName>
    </submittedName>
</protein>
<dbReference type="RefSeq" id="XP_047775353.1">
    <property type="nucleotide sequence ID" value="XM_047920967.1"/>
</dbReference>
<feature type="non-terminal residue" evidence="2">
    <location>
        <position position="1"/>
    </location>
</feature>
<organism evidence="2 3">
    <name type="scientific">Rhodofomes roseus</name>
    <dbReference type="NCBI Taxonomy" id="34475"/>
    <lineage>
        <taxon>Eukaryota</taxon>
        <taxon>Fungi</taxon>
        <taxon>Dikarya</taxon>
        <taxon>Basidiomycota</taxon>
        <taxon>Agaricomycotina</taxon>
        <taxon>Agaricomycetes</taxon>
        <taxon>Polyporales</taxon>
        <taxon>Rhodofomes</taxon>
    </lineage>
</organism>
<name>A0ABQ8K5R8_9APHY</name>
<evidence type="ECO:0000256" key="1">
    <source>
        <dbReference type="SAM" id="SignalP"/>
    </source>
</evidence>
<dbReference type="Proteomes" id="UP000814176">
    <property type="component" value="Unassembled WGS sequence"/>
</dbReference>
<dbReference type="EMBL" id="JADCUA010000022">
    <property type="protein sequence ID" value="KAH9832334.1"/>
    <property type="molecule type" value="Genomic_DNA"/>
</dbReference>
<gene>
    <name evidence="2" type="ORF">C8Q71DRAFT_714455</name>
</gene>
<proteinExistence type="predicted"/>